<name>A0AA86T0Q9_9FABA</name>
<dbReference type="GO" id="GO:0009570">
    <property type="term" value="C:chloroplast stroma"/>
    <property type="evidence" value="ECO:0007669"/>
    <property type="project" value="InterPro"/>
</dbReference>
<keyword evidence="3" id="KW-1185">Reference proteome</keyword>
<dbReference type="SUPFAM" id="SSF52833">
    <property type="entry name" value="Thioredoxin-like"/>
    <property type="match status" value="1"/>
</dbReference>
<feature type="domain" description="Thioredoxin" evidence="1">
    <location>
        <begin position="76"/>
        <end position="143"/>
    </location>
</feature>
<dbReference type="PANTHER" id="PTHR47192">
    <property type="entry name" value="THIOREDOXIN-LIKE 3-2, CHLOROPLASTIC"/>
    <property type="match status" value="1"/>
</dbReference>
<dbReference type="AlphaFoldDB" id="A0AA86T0Q9"/>
<gene>
    <name evidence="2" type="ORF">AYBTSS11_LOCUS21412</name>
</gene>
<proteinExistence type="predicted"/>
<organism evidence="2 3">
    <name type="scientific">Sphenostylis stenocarpa</name>
    <dbReference type="NCBI Taxonomy" id="92480"/>
    <lineage>
        <taxon>Eukaryota</taxon>
        <taxon>Viridiplantae</taxon>
        <taxon>Streptophyta</taxon>
        <taxon>Embryophyta</taxon>
        <taxon>Tracheophyta</taxon>
        <taxon>Spermatophyta</taxon>
        <taxon>Magnoliopsida</taxon>
        <taxon>eudicotyledons</taxon>
        <taxon>Gunneridae</taxon>
        <taxon>Pentapetalae</taxon>
        <taxon>rosids</taxon>
        <taxon>fabids</taxon>
        <taxon>Fabales</taxon>
        <taxon>Fabaceae</taxon>
        <taxon>Papilionoideae</taxon>
        <taxon>50 kb inversion clade</taxon>
        <taxon>NPAAA clade</taxon>
        <taxon>indigoferoid/millettioid clade</taxon>
        <taxon>Phaseoleae</taxon>
        <taxon>Sphenostylis</taxon>
    </lineage>
</organism>
<protein>
    <recommendedName>
        <fullName evidence="1">Thioredoxin domain-containing protein</fullName>
    </recommendedName>
</protein>
<accession>A0AA86T0Q9</accession>
<reference evidence="2" key="1">
    <citation type="submission" date="2023-10" db="EMBL/GenBank/DDBJ databases">
        <authorList>
            <person name="Domelevo Entfellner J.-B."/>
        </authorList>
    </citation>
    <scope>NUCLEOTIDE SEQUENCE</scope>
</reference>
<dbReference type="InterPro" id="IPR036249">
    <property type="entry name" value="Thioredoxin-like_sf"/>
</dbReference>
<sequence>MSHHVPILQLPPLSSVTPTTNPHSFSLSCFRFTVGFHFSASYGCARQTTPVRSSHQASLQEEGKPISLYLQPVSSETYFDSLLAHSQTLHQAVVVVWMASWCRKCIYLKPKLEKLAADYHPRLQFYSVDVNTVSHKLVARAGVTLWKDSKKLAEVIGGHKAYIVINEVQEMIENPSQVLEQ</sequence>
<dbReference type="CDD" id="cd02947">
    <property type="entry name" value="TRX_family"/>
    <property type="match status" value="1"/>
</dbReference>
<dbReference type="InterPro" id="IPR013766">
    <property type="entry name" value="Thioredoxin_domain"/>
</dbReference>
<evidence type="ECO:0000313" key="2">
    <source>
        <dbReference type="EMBL" id="CAJ1967871.1"/>
    </source>
</evidence>
<dbReference type="EMBL" id="OY731404">
    <property type="protein sequence ID" value="CAJ1967871.1"/>
    <property type="molecule type" value="Genomic_DNA"/>
</dbReference>
<dbReference type="PANTHER" id="PTHR47192:SF4">
    <property type="entry name" value="THIOREDOXIN-LIKE 3-2, CHLOROPLASTIC"/>
    <property type="match status" value="1"/>
</dbReference>
<dbReference type="Pfam" id="PF00085">
    <property type="entry name" value="Thioredoxin"/>
    <property type="match status" value="1"/>
</dbReference>
<dbReference type="Proteomes" id="UP001189624">
    <property type="component" value="Chromosome 7"/>
</dbReference>
<evidence type="ECO:0000313" key="3">
    <source>
        <dbReference type="Proteomes" id="UP001189624"/>
    </source>
</evidence>
<dbReference type="InterPro" id="IPR044253">
    <property type="entry name" value="WCRKC1/2"/>
</dbReference>
<evidence type="ECO:0000259" key="1">
    <source>
        <dbReference type="Pfam" id="PF00085"/>
    </source>
</evidence>
<dbReference type="Gene3D" id="3.40.30.10">
    <property type="entry name" value="Glutaredoxin"/>
    <property type="match status" value="1"/>
</dbReference>
<dbReference type="Gramene" id="rna-AYBTSS11_LOCUS21412">
    <property type="protein sequence ID" value="CAJ1967871.1"/>
    <property type="gene ID" value="gene-AYBTSS11_LOCUS21412"/>
</dbReference>